<dbReference type="InterPro" id="IPR001849">
    <property type="entry name" value="PH_domain"/>
</dbReference>
<feature type="domain" description="CNH" evidence="5">
    <location>
        <begin position="1241"/>
        <end position="1577"/>
    </location>
</feature>
<feature type="compositionally biased region" description="Polar residues" evidence="2">
    <location>
        <begin position="88"/>
        <end position="128"/>
    </location>
</feature>
<dbReference type="Gene3D" id="2.30.29.30">
    <property type="entry name" value="Pleckstrin-homology domain (PH domain)/Phosphotyrosine-binding domain (PTB)"/>
    <property type="match status" value="1"/>
</dbReference>
<dbReference type="PROSITE" id="PS50003">
    <property type="entry name" value="PH_DOMAIN"/>
    <property type="match status" value="1"/>
</dbReference>
<evidence type="ECO:0000313" key="6">
    <source>
        <dbReference type="EMBL" id="CAH2355302.1"/>
    </source>
</evidence>
<dbReference type="InterPro" id="IPR001180">
    <property type="entry name" value="CNH_dom"/>
</dbReference>
<evidence type="ECO:0000259" key="5">
    <source>
        <dbReference type="PROSITE" id="PS50219"/>
    </source>
</evidence>
<evidence type="ECO:0000256" key="2">
    <source>
        <dbReference type="SAM" id="MobiDB-lite"/>
    </source>
</evidence>
<feature type="compositionally biased region" description="Low complexity" evidence="2">
    <location>
        <begin position="129"/>
        <end position="146"/>
    </location>
</feature>
<dbReference type="Pfam" id="PF00780">
    <property type="entry name" value="CNH"/>
    <property type="match status" value="1"/>
</dbReference>
<dbReference type="Proteomes" id="UP000837801">
    <property type="component" value="Unassembled WGS sequence"/>
</dbReference>
<feature type="region of interest" description="Disordered" evidence="2">
    <location>
        <begin position="1100"/>
        <end position="1128"/>
    </location>
</feature>
<dbReference type="InterPro" id="IPR000219">
    <property type="entry name" value="DH_dom"/>
</dbReference>
<dbReference type="InterPro" id="IPR011993">
    <property type="entry name" value="PH-like_dom_sf"/>
</dbReference>
<feature type="compositionally biased region" description="Low complexity" evidence="2">
    <location>
        <begin position="365"/>
        <end position="392"/>
    </location>
</feature>
<dbReference type="PANTHER" id="PTHR46572">
    <property type="entry name" value="RHO1 GDP-GTP EXCHANGE PROTEIN 1-RELATED"/>
    <property type="match status" value="1"/>
</dbReference>
<organism evidence="6 7">
    <name type="scientific">[Candida] railenensis</name>
    <dbReference type="NCBI Taxonomy" id="45579"/>
    <lineage>
        <taxon>Eukaryota</taxon>
        <taxon>Fungi</taxon>
        <taxon>Dikarya</taxon>
        <taxon>Ascomycota</taxon>
        <taxon>Saccharomycotina</taxon>
        <taxon>Pichiomycetes</taxon>
        <taxon>Debaryomycetaceae</taxon>
        <taxon>Kurtzmaniella</taxon>
    </lineage>
</organism>
<feature type="region of interest" description="Disordered" evidence="2">
    <location>
        <begin position="1"/>
        <end position="179"/>
    </location>
</feature>
<dbReference type="SUPFAM" id="SSF50729">
    <property type="entry name" value="PH domain-like"/>
    <property type="match status" value="1"/>
</dbReference>
<dbReference type="OrthoDB" id="660555at2759"/>
<dbReference type="InterPro" id="IPR052233">
    <property type="entry name" value="Rho-type_GEFs"/>
</dbReference>
<dbReference type="InterPro" id="IPR057283">
    <property type="entry name" value="RGF3_WH"/>
</dbReference>
<evidence type="ECO:0000259" key="4">
    <source>
        <dbReference type="PROSITE" id="PS50010"/>
    </source>
</evidence>
<evidence type="ECO:0000256" key="1">
    <source>
        <dbReference type="ARBA" id="ARBA00022658"/>
    </source>
</evidence>
<keyword evidence="1" id="KW-0344">Guanine-nucleotide releasing factor</keyword>
<feature type="compositionally biased region" description="Polar residues" evidence="2">
    <location>
        <begin position="64"/>
        <end position="79"/>
    </location>
</feature>
<comment type="caution">
    <text evidence="6">The sequence shown here is derived from an EMBL/GenBank/DDBJ whole genome shotgun (WGS) entry which is preliminary data.</text>
</comment>
<dbReference type="Pfam" id="PF23582">
    <property type="entry name" value="WHD_RGF3"/>
    <property type="match status" value="1"/>
</dbReference>
<evidence type="ECO:0008006" key="8">
    <source>
        <dbReference type="Google" id="ProtNLM"/>
    </source>
</evidence>
<dbReference type="InterPro" id="IPR035899">
    <property type="entry name" value="DBL_dom_sf"/>
</dbReference>
<proteinExistence type="predicted"/>
<evidence type="ECO:0000259" key="3">
    <source>
        <dbReference type="PROSITE" id="PS50003"/>
    </source>
</evidence>
<dbReference type="GO" id="GO:0005085">
    <property type="term" value="F:guanyl-nucleotide exchange factor activity"/>
    <property type="evidence" value="ECO:0007669"/>
    <property type="project" value="UniProtKB-KW"/>
</dbReference>
<dbReference type="SUPFAM" id="SSF48065">
    <property type="entry name" value="DBL homology domain (DH-domain)"/>
    <property type="match status" value="1"/>
</dbReference>
<dbReference type="SMART" id="SM00233">
    <property type="entry name" value="PH"/>
    <property type="match status" value="1"/>
</dbReference>
<evidence type="ECO:0000313" key="7">
    <source>
        <dbReference type="Proteomes" id="UP000837801"/>
    </source>
</evidence>
<reference evidence="6" key="1">
    <citation type="submission" date="2022-03" db="EMBL/GenBank/DDBJ databases">
        <authorList>
            <person name="Legras J.-L."/>
            <person name="Devillers H."/>
            <person name="Grondin C."/>
        </authorList>
    </citation>
    <scope>NUCLEOTIDE SEQUENCE</scope>
    <source>
        <strain evidence="6">CLIB 1423</strain>
    </source>
</reference>
<feature type="region of interest" description="Disordered" evidence="2">
    <location>
        <begin position="1426"/>
        <end position="1464"/>
    </location>
</feature>
<feature type="domain" description="DH" evidence="4">
    <location>
        <begin position="785"/>
        <end position="984"/>
    </location>
</feature>
<feature type="compositionally biased region" description="Low complexity" evidence="2">
    <location>
        <begin position="1440"/>
        <end position="1464"/>
    </location>
</feature>
<sequence>MSGDQSNTSYNDVQTKKLRRKPPPPLNEAINDPTIPYKSQNQQQNQSQGIQAQYQQQYNTYNSPDLQNSYTHSHQQGFAPQSPPYVNVQHTQHSSAQQILPQSPPQKRSQMQDSRIHQRQWSNGSMQFSPPSRSGASGSSMIGSPPEYGNTSFGSDRPQFGDASIKTPPAVPARPYKHRSFDVPSPTAAYSSGISGHRLNGPKDWHSMSAPSNPSQQAMHVPDILQDLSYIEDSYNEDQSYNSIDPRPIGPKVLADYDISSDSMNGANTSVPYPLTDVTDAEYGISKDEYNFEGGNSSSAFNTPTHQSIQYHTTTPTKIPPLIDTGSLKKIQKPVPPPPPPALSKYGQNNELSTPLSPGSSFGGNRNARSPNRRSSYISNSSPTRSSPTNRNYINSVYSDRLYGTNSRSPSPKKSIKYERSPSLMYKEDHWGVRGSDVDEYGDSINENYSTNHRYSYDSTNGFYDMDDDDVLENEFYPIRDDSIKSSTTSNYQYFDDGISGESQGTENVFDYSILPELPTSATSENISQPSSPGKRTALHSALSFYNKNHHLVSSESASPVSVDRKRLDFDLPPVPLDLPQLPFTSSLLKNQHFQSCSKIWSMSEILNWCLKLGTWSHDSFISKKEFKNTLSKLLVFHRSDIPLDVITRNVDHIMNILLKEGGIDYKEEVDLEEIKVTNGEQELKPNQKAKSRIRVVFHSVYVSGVLTELLECYSHDKEHSRITSAEPTEVLRCFSSRCYLNQVIEHQLLWKNTNINEIILAGDWATHWKLTAEDIGRFGKKIVESQSNIFDLLRLEQNFIQRGKCYVNVVGPEFIKVSISIMGGKSSNIISMNNFRDDVIKPGSELVQIHEKSLFEPLLKILVSEGKFVKSIVDIADLYYNWTQDVRPSFLKYISTLPMIDELFHKEQIKNWANNEVRNLPGVKELGVNGEILLKGTFNSRLFSLPLQLSEIRKSYDPEEEEYISLTRALEGVKKLASRVNEMKRHADTVFALKRINKQLLWKQNIPLTNLNLGSDNRKLFFRGDLIRKGDLKITSSINHVILLDNFLLITEKVKSSSRHGYSGYRVIENPIAVELLLVEIKDVDSEVSEAVAKSSNDANISPNITENSTSDMINTNSSGGEDPNEDSTYSFKIRYAGRGQKNAFIFSTKSERERILWISTLIRARSNLCKRLSRTEAFTLKSIGKTSFAYEPNNRVIKLQVCAPHDPIEPASEVAYQTFKKLNIRDIYSFNNAKYHLIFGKVTNMLSFDYKGNRFFLAGLSSGVYCSNVQMGWKKVINGPDISKLSVNTESNLVVILGNKNLRYYLLDVLIDVYFEKREKMTSVSLSNEPVTFFEMGVHRNITMLFYAKKKTNSTHTNFKVLIPETDNDGVFNSFKVAKKFYVQADCYGIALFNTSFAVFTNKGFEILELDKLLPRSIPEIPPSVEVGGSKKHQNALSRSTTNSTTASNGSMASSGSSNSSNFHPGIESIRRAVHSGSSVKPMGMYKLANNTEFLLVYNDCAIFTNKHGKLSRFQMLTFAFKAKKITFLKNYLFVCCEECLEIWSISDFTNGTNKLIQVIVGKDVSMINGSGDQIYVTMANPKVIGLQLVFQLEEKSGELTTA</sequence>
<dbReference type="PROSITE" id="PS50219">
    <property type="entry name" value="CNH"/>
    <property type="match status" value="1"/>
</dbReference>
<dbReference type="Gene3D" id="1.20.900.10">
    <property type="entry name" value="Dbl homology (DH) domain"/>
    <property type="match status" value="1"/>
</dbReference>
<dbReference type="PANTHER" id="PTHR46572:SF1">
    <property type="entry name" value="RHO1 GUANINE NUCLEOTIDE EXCHANGE FACTOR TUS1"/>
    <property type="match status" value="1"/>
</dbReference>
<protein>
    <recommendedName>
        <fullName evidence="8">Rho1 guanine nucleotide exchange factor TUS1</fullName>
    </recommendedName>
</protein>
<keyword evidence="7" id="KW-1185">Reference proteome</keyword>
<name>A0A9P0QUP2_9ASCO</name>
<feature type="region of interest" description="Disordered" evidence="2">
    <location>
        <begin position="311"/>
        <end position="421"/>
    </location>
</feature>
<feature type="compositionally biased region" description="Polar residues" evidence="2">
    <location>
        <begin position="1"/>
        <end position="13"/>
    </location>
</feature>
<feature type="compositionally biased region" description="Polar residues" evidence="2">
    <location>
        <begin position="393"/>
        <end position="412"/>
    </location>
</feature>
<dbReference type="EMBL" id="CAKXYY010000024">
    <property type="protein sequence ID" value="CAH2355302.1"/>
    <property type="molecule type" value="Genomic_DNA"/>
</dbReference>
<feature type="compositionally biased region" description="Low complexity" evidence="2">
    <location>
        <begin position="39"/>
        <end position="63"/>
    </location>
</feature>
<accession>A0A9P0QUP2</accession>
<gene>
    <name evidence="6" type="ORF">CLIB1423_24S00606</name>
</gene>
<dbReference type="PROSITE" id="PS50010">
    <property type="entry name" value="DH_2"/>
    <property type="match status" value="1"/>
</dbReference>
<feature type="compositionally biased region" description="Polar residues" evidence="2">
    <location>
        <begin position="346"/>
        <end position="364"/>
    </location>
</feature>
<feature type="domain" description="PH" evidence="3">
    <location>
        <begin position="1020"/>
        <end position="1168"/>
    </location>
</feature>
<feature type="compositionally biased region" description="Polar residues" evidence="2">
    <location>
        <begin position="1100"/>
        <end position="1121"/>
    </location>
</feature>